<evidence type="ECO:0000313" key="2">
    <source>
        <dbReference type="Proteomes" id="UP000005744"/>
    </source>
</evidence>
<sequence>MTNLIEQTDSPLSPEEFQALAQHEAIVKAGLQTFYDIGEALLTIRDKRLYRAEFNSFEEYCQEKWGFVRRQADRLIQAFEVTENLRPVGLSMPHNEAQARPLVKLEPELQRQAWQKAVEMAPDGKPTSSLVKKIVKELTQQEESQSEVIDVLPQYTPETATPSPISTAKEAESLSIQAQFHAKLVWNYRRLGLNQYQHFTMGYAHRTWEQVSELLQLANVTVLVDIRRNAISSDMAFNKETLNEACATLGITYLQLPELGIDSEESKGMAEMPVDKNLYNSYIDSLGNKGILSIIERNVPLHHARVVFMDIALSPINTLRSRIAQALEDIQLSVFDL</sequence>
<dbReference type="HOGENOM" id="CLU_823013_0_0_6"/>
<dbReference type="PANTHER" id="PTHR39337">
    <property type="entry name" value="BLR5642 PROTEIN"/>
    <property type="match status" value="1"/>
</dbReference>
<evidence type="ECO:0008006" key="3">
    <source>
        <dbReference type="Google" id="ProtNLM"/>
    </source>
</evidence>
<dbReference type="eggNOG" id="COG5483">
    <property type="taxonomic scope" value="Bacteria"/>
</dbReference>
<dbReference type="Pfam" id="PF04343">
    <property type="entry name" value="DUF488"/>
    <property type="match status" value="1"/>
</dbReference>
<proteinExistence type="predicted"/>
<dbReference type="eggNOG" id="COG0270">
    <property type="taxonomic scope" value="Bacteria"/>
</dbReference>
<dbReference type="OrthoDB" id="5422966at2"/>
<dbReference type="AlphaFoldDB" id="I3CFR1"/>
<gene>
    <name evidence="1" type="ORF">BegalDRAFT_1574</name>
</gene>
<name>I3CFR1_9GAMM</name>
<reference evidence="1 2" key="1">
    <citation type="submission" date="2011-11" db="EMBL/GenBank/DDBJ databases">
        <title>Improved High-Quality Draft sequence of Beggiatoa alba B18lD.</title>
        <authorList>
            <consortium name="US DOE Joint Genome Institute"/>
            <person name="Lucas S."/>
            <person name="Han J."/>
            <person name="Lapidus A."/>
            <person name="Cheng J.-F."/>
            <person name="Goodwin L."/>
            <person name="Pitluck S."/>
            <person name="Peters L."/>
            <person name="Mikhailova N."/>
            <person name="Held B."/>
            <person name="Detter J.C."/>
            <person name="Han C."/>
            <person name="Tapia R."/>
            <person name="Land M."/>
            <person name="Hauser L."/>
            <person name="Kyrpides N."/>
            <person name="Ivanova N."/>
            <person name="Pagani I."/>
            <person name="Samuel K."/>
            <person name="Teske A."/>
            <person name="Mueller J."/>
            <person name="Woyke T."/>
        </authorList>
    </citation>
    <scope>NUCLEOTIDE SEQUENCE [LARGE SCALE GENOMIC DNA]</scope>
    <source>
        <strain evidence="1 2">B18LD</strain>
    </source>
</reference>
<dbReference type="EMBL" id="JH600070">
    <property type="protein sequence ID" value="EIJ42454.1"/>
    <property type="molecule type" value="Genomic_DNA"/>
</dbReference>
<keyword evidence="2" id="KW-1185">Reference proteome</keyword>
<dbReference type="STRING" id="395493.BegalDRAFT_1574"/>
<dbReference type="RefSeq" id="WP_002685407.1">
    <property type="nucleotide sequence ID" value="NZ_JH600070.1"/>
</dbReference>
<dbReference type="PANTHER" id="PTHR39337:SF1">
    <property type="entry name" value="BLR5642 PROTEIN"/>
    <property type="match status" value="1"/>
</dbReference>
<evidence type="ECO:0000313" key="1">
    <source>
        <dbReference type="EMBL" id="EIJ42454.1"/>
    </source>
</evidence>
<dbReference type="InterPro" id="IPR007438">
    <property type="entry name" value="DUF488"/>
</dbReference>
<organism evidence="1 2">
    <name type="scientific">Beggiatoa alba B18LD</name>
    <dbReference type="NCBI Taxonomy" id="395493"/>
    <lineage>
        <taxon>Bacteria</taxon>
        <taxon>Pseudomonadati</taxon>
        <taxon>Pseudomonadota</taxon>
        <taxon>Gammaproteobacteria</taxon>
        <taxon>Thiotrichales</taxon>
        <taxon>Thiotrichaceae</taxon>
        <taxon>Beggiatoa</taxon>
    </lineage>
</organism>
<accession>I3CFR1</accession>
<protein>
    <recommendedName>
        <fullName evidence="3">DUF488 domain-containing protein</fullName>
    </recommendedName>
</protein>
<dbReference type="Proteomes" id="UP000005744">
    <property type="component" value="Unassembled WGS sequence"/>
</dbReference>